<evidence type="ECO:0000313" key="2">
    <source>
        <dbReference type="EMBL" id="MPM53247.1"/>
    </source>
</evidence>
<keyword evidence="1" id="KW-1133">Transmembrane helix</keyword>
<organism evidence="2">
    <name type="scientific">bioreactor metagenome</name>
    <dbReference type="NCBI Taxonomy" id="1076179"/>
    <lineage>
        <taxon>unclassified sequences</taxon>
        <taxon>metagenomes</taxon>
        <taxon>ecological metagenomes</taxon>
    </lineage>
</organism>
<dbReference type="AlphaFoldDB" id="A0A645AJP3"/>
<keyword evidence="1" id="KW-0472">Membrane</keyword>
<accession>A0A645AJP3</accession>
<dbReference type="EMBL" id="VSSQ01014246">
    <property type="protein sequence ID" value="MPM53247.1"/>
    <property type="molecule type" value="Genomic_DNA"/>
</dbReference>
<name>A0A645AJP3_9ZZZZ</name>
<feature type="transmembrane region" description="Helical" evidence="1">
    <location>
        <begin position="12"/>
        <end position="31"/>
    </location>
</feature>
<evidence type="ECO:0000256" key="1">
    <source>
        <dbReference type="SAM" id="Phobius"/>
    </source>
</evidence>
<dbReference type="SUPFAM" id="SSF54523">
    <property type="entry name" value="Pili subunits"/>
    <property type="match status" value="1"/>
</dbReference>
<evidence type="ECO:0008006" key="3">
    <source>
        <dbReference type="Google" id="ProtNLM"/>
    </source>
</evidence>
<comment type="caution">
    <text evidence="2">The sequence shown here is derived from an EMBL/GenBank/DDBJ whole genome shotgun (WGS) entry which is preliminary data.</text>
</comment>
<sequence>MKKLKGLTLIEVVITFAILIIIMGILFPSFISSYRGFNKTTVKSDLQHDAERIIRDITKIAMEAEKVSSIDGADIGETSTVYKIDGITKKNIQFTSGSRFVAEKAEINGFEVNTGILYRVPIYPVAPKISIGENLEYIEVAPLDGVKFKDSMGIKITIVMKKKDIEYSMSDIVYFRNKK</sequence>
<keyword evidence="1" id="KW-0812">Transmembrane</keyword>
<protein>
    <recommendedName>
        <fullName evidence="3">General secretion pathway GspH domain-containing protein</fullName>
    </recommendedName>
</protein>
<dbReference type="InterPro" id="IPR012902">
    <property type="entry name" value="N_methyl_site"/>
</dbReference>
<dbReference type="PROSITE" id="PS00409">
    <property type="entry name" value="PROKAR_NTER_METHYL"/>
    <property type="match status" value="1"/>
</dbReference>
<gene>
    <name evidence="2" type="ORF">SDC9_100012</name>
</gene>
<reference evidence="2" key="1">
    <citation type="submission" date="2019-08" db="EMBL/GenBank/DDBJ databases">
        <authorList>
            <person name="Kucharzyk K."/>
            <person name="Murdoch R.W."/>
            <person name="Higgins S."/>
            <person name="Loffler F."/>
        </authorList>
    </citation>
    <scope>NUCLEOTIDE SEQUENCE</scope>
</reference>
<proteinExistence type="predicted"/>
<dbReference type="InterPro" id="IPR045584">
    <property type="entry name" value="Pilin-like"/>
</dbReference>